<keyword evidence="4" id="KW-1185">Reference proteome</keyword>
<dbReference type="InterPro" id="IPR003959">
    <property type="entry name" value="ATPase_AAA_core"/>
</dbReference>
<dbReference type="GO" id="GO:0016887">
    <property type="term" value="F:ATP hydrolysis activity"/>
    <property type="evidence" value="ECO:0007669"/>
    <property type="project" value="InterPro"/>
</dbReference>
<dbReference type="STRING" id="694270.A0A395SA84"/>
<organism evidence="3 4">
    <name type="scientific">Fusarium longipes</name>
    <dbReference type="NCBI Taxonomy" id="694270"/>
    <lineage>
        <taxon>Eukaryota</taxon>
        <taxon>Fungi</taxon>
        <taxon>Dikarya</taxon>
        <taxon>Ascomycota</taxon>
        <taxon>Pezizomycotina</taxon>
        <taxon>Sordariomycetes</taxon>
        <taxon>Hypocreomycetidae</taxon>
        <taxon>Hypocreales</taxon>
        <taxon>Nectriaceae</taxon>
        <taxon>Fusarium</taxon>
    </lineage>
</organism>
<comment type="caution">
    <text evidence="3">The sequence shown here is derived from an EMBL/GenBank/DDBJ whole genome shotgun (WGS) entry which is preliminary data.</text>
</comment>
<proteinExistence type="predicted"/>
<dbReference type="OrthoDB" id="5305673at2759"/>
<feature type="region of interest" description="Disordered" evidence="1">
    <location>
        <begin position="1"/>
        <end position="21"/>
    </location>
</feature>
<feature type="domain" description="ATPase AAA-type core" evidence="2">
    <location>
        <begin position="581"/>
        <end position="652"/>
    </location>
</feature>
<name>A0A395SA84_9HYPO</name>
<dbReference type="Proteomes" id="UP000266234">
    <property type="component" value="Unassembled WGS sequence"/>
</dbReference>
<dbReference type="EMBL" id="PXOG01000185">
    <property type="protein sequence ID" value="RGP69260.1"/>
    <property type="molecule type" value="Genomic_DNA"/>
</dbReference>
<dbReference type="InterPro" id="IPR027417">
    <property type="entry name" value="P-loop_NTPase"/>
</dbReference>
<evidence type="ECO:0000256" key="1">
    <source>
        <dbReference type="SAM" id="MobiDB-lite"/>
    </source>
</evidence>
<feature type="compositionally biased region" description="Polar residues" evidence="1">
    <location>
        <begin position="1"/>
        <end position="15"/>
    </location>
</feature>
<dbReference type="AlphaFoldDB" id="A0A395SA84"/>
<evidence type="ECO:0000313" key="3">
    <source>
        <dbReference type="EMBL" id="RGP69260.1"/>
    </source>
</evidence>
<dbReference type="Pfam" id="PF00004">
    <property type="entry name" value="AAA"/>
    <property type="match status" value="1"/>
</dbReference>
<dbReference type="SUPFAM" id="SSF52540">
    <property type="entry name" value="P-loop containing nucleoside triphosphate hydrolases"/>
    <property type="match status" value="1"/>
</dbReference>
<evidence type="ECO:0000259" key="2">
    <source>
        <dbReference type="Pfam" id="PF00004"/>
    </source>
</evidence>
<dbReference type="Gene3D" id="3.40.50.300">
    <property type="entry name" value="P-loop containing nucleotide triphosphate hydrolases"/>
    <property type="match status" value="1"/>
</dbReference>
<dbReference type="GO" id="GO:0005524">
    <property type="term" value="F:ATP binding"/>
    <property type="evidence" value="ECO:0007669"/>
    <property type="project" value="InterPro"/>
</dbReference>
<reference evidence="3 4" key="1">
    <citation type="journal article" date="2018" name="PLoS Pathog.">
        <title>Evolution of structural diversity of trichothecenes, a family of toxins produced by plant pathogenic and entomopathogenic fungi.</title>
        <authorList>
            <person name="Proctor R.H."/>
            <person name="McCormick S.P."/>
            <person name="Kim H.S."/>
            <person name="Cardoza R.E."/>
            <person name="Stanley A.M."/>
            <person name="Lindo L."/>
            <person name="Kelly A."/>
            <person name="Brown D.W."/>
            <person name="Lee T."/>
            <person name="Vaughan M.M."/>
            <person name="Alexander N.J."/>
            <person name="Busman M."/>
            <person name="Gutierrez S."/>
        </authorList>
    </citation>
    <scope>NUCLEOTIDE SEQUENCE [LARGE SCALE GENOMIC DNA]</scope>
    <source>
        <strain evidence="3 4">NRRL 20695</strain>
    </source>
</reference>
<protein>
    <submittedName>
        <fullName evidence="3">Pathway-specific regulatory nit-4</fullName>
    </submittedName>
</protein>
<sequence length="934" mass="105613">MASNTTNTTDTVSQANDKKTQAQAPEGLTWFEIRICSSHADAEKGISKKLNNSQLLEWFSHKHRFQSENEEWCPGRVFIDADNILNRVEKDDVVAVYMCASGNLENNATEGYLSFDYGGYGGSGIPLTLPKPRNPPRVLVYGEKRRECLMTQIPGSSAKKTVFVDGGVDLMYRLLQSEGNNWTVTPHELRSKEPMADPHTLFELENVKPANGVPFTIGQYETVRQYTLRGSKGKSEDYHQGESKVDFEPDPKIIIWNDFGVTRSDSASAKSDASLLIYRMRAAVFQEGGFWDKAREATQHKVRIKVRTKLGEKIISGPRTQQVLVVVDADDVRAHSFHISRRVSWEKTIEDFQAHFKEFIEDVHEKVHVIVRLGYEGAIYVPPTSKDDRKKPDDPQFHCYLVPDKTEGDLLRAHKGNIPGIDMAFVAGLTASLVRESLDSLANLSKTQVGAAIELALTWSHRFARVRFCKDRGGSLNYPCPQHFDLEEFPKPKLISFAAKGTIKEDGKWSLFNLLSRVKEDVSRDIVIKGLTDWLEGSVPTARFGNLLTADRKEIECYRSIAVVIDEYLALQPGKPLSIAVFGSPGSGKSFGVKEVVKTMIPSFKDAIEVNLSQFMSHSELLATFHNIRDQALSGPTPVVMFDEFDSVFERQELGWLKYFLAPMQDGYFLEDGKQHSLKNAIFIFIGGTSENWAQFTKHMDPDEDDSTNQPASKGTVTIRTDSAIINTDTSAINKDASMFKTNTATIKTDTLTIDTATITNDREKIERLREEHKRAKKPDFVSRLSAYVDIRGLNKIDDEDEMYMIRRAMILRSILLQRLQVSGGKDIPVDDRVLNALLRQEKYRHGARSVTLILQMSALSGKDRFEASALPPVEQLRMHIKVDEFKARIRENYHNESTHNGKKNDKKRLEQIDVELRKVLMNNLCLDARMMEE</sequence>
<gene>
    <name evidence="3" type="ORF">FLONG3_7896</name>
</gene>
<accession>A0A395SA84</accession>
<evidence type="ECO:0000313" key="4">
    <source>
        <dbReference type="Proteomes" id="UP000266234"/>
    </source>
</evidence>